<feature type="transmembrane region" description="Helical" evidence="37">
    <location>
        <begin position="125"/>
        <end position="146"/>
    </location>
</feature>
<evidence type="ECO:0000256" key="20">
    <source>
        <dbReference type="ARBA" id="ARBA00023034"/>
    </source>
</evidence>
<evidence type="ECO:0000256" key="1">
    <source>
        <dbReference type="ARBA" id="ARBA00000974"/>
    </source>
</evidence>
<evidence type="ECO:0000313" key="40">
    <source>
        <dbReference type="Proteomes" id="UP000261500"/>
    </source>
</evidence>
<dbReference type="CDD" id="cd03384">
    <property type="entry name" value="PAP2_wunen"/>
    <property type="match status" value="1"/>
</dbReference>
<keyword evidence="23" id="KW-0325">Glycoprotein</keyword>
<dbReference type="FunFam" id="1.20.144.10:FF:000013">
    <property type="entry name" value="Phospholipid phosphatase 3"/>
    <property type="match status" value="1"/>
</dbReference>
<evidence type="ECO:0000256" key="5">
    <source>
        <dbReference type="ARBA" id="ARBA00004198"/>
    </source>
</evidence>
<evidence type="ECO:0000256" key="10">
    <source>
        <dbReference type="ARBA" id="ARBA00004653"/>
    </source>
</evidence>
<organism evidence="39 40">
    <name type="scientific">Poecilia latipinna</name>
    <name type="common">sailfin molly</name>
    <dbReference type="NCBI Taxonomy" id="48699"/>
    <lineage>
        <taxon>Eukaryota</taxon>
        <taxon>Metazoa</taxon>
        <taxon>Chordata</taxon>
        <taxon>Craniata</taxon>
        <taxon>Vertebrata</taxon>
        <taxon>Euteleostomi</taxon>
        <taxon>Actinopterygii</taxon>
        <taxon>Neopterygii</taxon>
        <taxon>Teleostei</taxon>
        <taxon>Neoteleostei</taxon>
        <taxon>Acanthomorphata</taxon>
        <taxon>Ovalentaria</taxon>
        <taxon>Atherinomorphae</taxon>
        <taxon>Cyprinodontiformes</taxon>
        <taxon>Poeciliidae</taxon>
        <taxon>Poeciliinae</taxon>
        <taxon>Poecilia</taxon>
    </lineage>
</organism>
<reference evidence="39" key="1">
    <citation type="submission" date="2025-08" db="UniProtKB">
        <authorList>
            <consortium name="Ensembl"/>
        </authorList>
    </citation>
    <scope>IDENTIFICATION</scope>
</reference>
<evidence type="ECO:0000256" key="30">
    <source>
        <dbReference type="ARBA" id="ARBA00055569"/>
    </source>
</evidence>
<evidence type="ECO:0000256" key="25">
    <source>
        <dbReference type="ARBA" id="ARBA00025707"/>
    </source>
</evidence>
<evidence type="ECO:0000256" key="36">
    <source>
        <dbReference type="ARBA" id="ARBA00082411"/>
    </source>
</evidence>
<comment type="function">
    <text evidence="30">Independently of this phosphatase activity may also function in the Wnt signaling pathway and the stabilization of beta-catenin/CTNNB1, thereby regulating cell proliferation, migration and differentiation in angiogenesis or yet in tumor growth. Also plays a role in integrin-mediated cell-cell adhesion in angiogenesis.</text>
</comment>
<accession>A0A3B3V6S3</accession>
<evidence type="ECO:0000256" key="11">
    <source>
        <dbReference type="ARBA" id="ARBA00005074"/>
    </source>
</evidence>
<dbReference type="GO" id="GO:0046839">
    <property type="term" value="P:phospholipid dephosphorylation"/>
    <property type="evidence" value="ECO:0007669"/>
    <property type="project" value="TreeGrafter"/>
</dbReference>
<evidence type="ECO:0000256" key="24">
    <source>
        <dbReference type="ARBA" id="ARBA00023977"/>
    </source>
</evidence>
<evidence type="ECO:0000256" key="17">
    <source>
        <dbReference type="ARBA" id="ARBA00022801"/>
    </source>
</evidence>
<evidence type="ECO:0000256" key="33">
    <source>
        <dbReference type="ARBA" id="ARBA00075478"/>
    </source>
</evidence>
<name>A0A3B3V6S3_9TELE</name>
<dbReference type="GO" id="GO:0000139">
    <property type="term" value="C:Golgi membrane"/>
    <property type="evidence" value="ECO:0007669"/>
    <property type="project" value="UniProtKB-SubCell"/>
</dbReference>
<dbReference type="GO" id="GO:0098609">
    <property type="term" value="P:cell-cell adhesion"/>
    <property type="evidence" value="ECO:0007669"/>
    <property type="project" value="TreeGrafter"/>
</dbReference>
<dbReference type="SUPFAM" id="SSF48317">
    <property type="entry name" value="Acid phosphatase/Vanadium-dependent haloperoxidase"/>
    <property type="match status" value="1"/>
</dbReference>
<dbReference type="PANTHER" id="PTHR10165">
    <property type="entry name" value="LIPID PHOSPHATE PHOSPHATASE"/>
    <property type="match status" value="1"/>
</dbReference>
<comment type="catalytic activity">
    <reaction evidence="29">
        <text>sphing-4-enine 1-phosphate + H2O = sphing-4-enine + phosphate</text>
        <dbReference type="Rhea" id="RHEA:27518"/>
        <dbReference type="ChEBI" id="CHEBI:15377"/>
        <dbReference type="ChEBI" id="CHEBI:43474"/>
        <dbReference type="ChEBI" id="CHEBI:57756"/>
        <dbReference type="ChEBI" id="CHEBI:60119"/>
    </reaction>
    <physiologicalReaction direction="left-to-right" evidence="29">
        <dbReference type="Rhea" id="RHEA:27519"/>
    </physiologicalReaction>
</comment>
<comment type="pathway">
    <text evidence="11">Lipid metabolism; phospholipid metabolism.</text>
</comment>
<comment type="catalytic activity">
    <reaction evidence="1">
        <text>(9Z)-octadecenoyl-sn-glycero-3-phosphate + H2O = (9Z-octadecenoyl)-glycerol + phosphate</text>
        <dbReference type="Rhea" id="RHEA:50884"/>
        <dbReference type="ChEBI" id="CHEBI:15377"/>
        <dbReference type="ChEBI" id="CHEBI:43474"/>
        <dbReference type="ChEBI" id="CHEBI:75937"/>
        <dbReference type="ChEBI" id="CHEBI:84973"/>
    </reaction>
    <physiologicalReaction direction="left-to-right" evidence="1">
        <dbReference type="Rhea" id="RHEA:50885"/>
    </physiologicalReaction>
</comment>
<evidence type="ECO:0000256" key="8">
    <source>
        <dbReference type="ARBA" id="ARBA00004477"/>
    </source>
</evidence>
<dbReference type="Pfam" id="PF01569">
    <property type="entry name" value="PAP2"/>
    <property type="match status" value="1"/>
</dbReference>
<evidence type="ECO:0000256" key="29">
    <source>
        <dbReference type="ARBA" id="ARBA00049314"/>
    </source>
</evidence>
<evidence type="ECO:0000256" key="12">
    <source>
        <dbReference type="ARBA" id="ARBA00008816"/>
    </source>
</evidence>
<comment type="catalytic activity">
    <reaction evidence="3">
        <text>a 1,2-diacyl-sn-glycero-3-phosphate + H2O = a 1,2-diacyl-sn-glycerol + phosphate</text>
        <dbReference type="Rhea" id="RHEA:27429"/>
        <dbReference type="ChEBI" id="CHEBI:15377"/>
        <dbReference type="ChEBI" id="CHEBI:17815"/>
        <dbReference type="ChEBI" id="CHEBI:43474"/>
        <dbReference type="ChEBI" id="CHEBI:58608"/>
        <dbReference type="EC" id="3.1.3.4"/>
    </reaction>
    <physiologicalReaction direction="left-to-right" evidence="3">
        <dbReference type="Rhea" id="RHEA:27430"/>
    </physiologicalReaction>
</comment>
<comment type="catalytic activity">
    <reaction evidence="2">
        <text>1,2-di-(9Z-octadecenoyl)-sn-glycero-3-phosphate + H2O = 1,2-di-(9Z-octadecenoyl)-sn-glycerol + phosphate</text>
        <dbReference type="Rhea" id="RHEA:43244"/>
        <dbReference type="ChEBI" id="CHEBI:15377"/>
        <dbReference type="ChEBI" id="CHEBI:43474"/>
        <dbReference type="ChEBI" id="CHEBI:52333"/>
        <dbReference type="ChEBI" id="CHEBI:74546"/>
    </reaction>
    <physiologicalReaction direction="left-to-right" evidence="2">
        <dbReference type="Rhea" id="RHEA:43245"/>
    </physiologicalReaction>
</comment>
<evidence type="ECO:0000256" key="18">
    <source>
        <dbReference type="ARBA" id="ARBA00022824"/>
    </source>
</evidence>
<evidence type="ECO:0000256" key="37">
    <source>
        <dbReference type="SAM" id="Phobius"/>
    </source>
</evidence>
<comment type="catalytic activity">
    <reaction evidence="24">
        <text>an N-acylsphing-4-enine 1-phosphate + H2O = an N-acylsphing-4-enine + phosphate</text>
        <dbReference type="Rhea" id="RHEA:33743"/>
        <dbReference type="ChEBI" id="CHEBI:15377"/>
        <dbReference type="ChEBI" id="CHEBI:43474"/>
        <dbReference type="ChEBI" id="CHEBI:52639"/>
        <dbReference type="ChEBI" id="CHEBI:57674"/>
    </reaction>
    <physiologicalReaction direction="left-to-right" evidence="24">
        <dbReference type="Rhea" id="RHEA:33744"/>
    </physiologicalReaction>
</comment>
<dbReference type="PANTHER" id="PTHR10165:SF79">
    <property type="entry name" value="PHOSPHOLIPID PHOSPHATASE 3"/>
    <property type="match status" value="1"/>
</dbReference>
<evidence type="ECO:0000256" key="6">
    <source>
        <dbReference type="ARBA" id="ARBA00004314"/>
    </source>
</evidence>
<keyword evidence="14" id="KW-1003">Cell membrane</keyword>
<evidence type="ECO:0000313" key="39">
    <source>
        <dbReference type="Ensembl" id="ENSPLAP00000020616.1"/>
    </source>
</evidence>
<evidence type="ECO:0000256" key="15">
    <source>
        <dbReference type="ARBA" id="ARBA00022553"/>
    </source>
</evidence>
<dbReference type="Gene3D" id="1.20.144.10">
    <property type="entry name" value="Phosphatidic acid phosphatase type 2/haloperoxidase"/>
    <property type="match status" value="1"/>
</dbReference>
<evidence type="ECO:0000256" key="13">
    <source>
        <dbReference type="ARBA" id="ARBA00012638"/>
    </source>
</evidence>
<dbReference type="InterPro" id="IPR036938">
    <property type="entry name" value="PAP2/HPO_sf"/>
</dbReference>
<evidence type="ECO:0000256" key="2">
    <source>
        <dbReference type="ARBA" id="ARBA00000980"/>
    </source>
</evidence>
<protein>
    <recommendedName>
        <fullName evidence="32">Phospholipid phosphatase 3</fullName>
        <ecNumber evidence="13">3.1.3.4</ecNumber>
    </recommendedName>
    <alternativeName>
        <fullName evidence="36">Lipid phosphate phosphohydrolase 3</fullName>
    </alternativeName>
    <alternativeName>
        <fullName evidence="35">PAP2-beta</fullName>
    </alternativeName>
    <alternativeName>
        <fullName evidence="33">Phosphatidate phosphohydrolase type 2b</fullName>
    </alternativeName>
    <alternativeName>
        <fullName evidence="34">Phosphatidic acid phosphatase 2b</fullName>
    </alternativeName>
</protein>
<proteinExistence type="inferred from homology"/>
<dbReference type="GO" id="GO:0045121">
    <property type="term" value="C:membrane raft"/>
    <property type="evidence" value="ECO:0007669"/>
    <property type="project" value="UniProtKB-SubCell"/>
</dbReference>
<dbReference type="GO" id="GO:0006644">
    <property type="term" value="P:phospholipid metabolic process"/>
    <property type="evidence" value="ECO:0007669"/>
    <property type="project" value="InterPro"/>
</dbReference>
<evidence type="ECO:0000256" key="3">
    <source>
        <dbReference type="ARBA" id="ARBA00001180"/>
    </source>
</evidence>
<comment type="subcellular location">
    <subcellularLocation>
        <location evidence="9">Basolateral cell membrane</location>
        <topology evidence="9">Multi-pass membrane protein</topology>
    </subcellularLocation>
    <subcellularLocation>
        <location evidence="8">Endoplasmic reticulum membrane</location>
        <topology evidence="8">Multi-pass membrane protein</topology>
    </subcellularLocation>
    <subcellularLocation>
        <location evidence="7">Endoplasmic reticulum-Golgi intermediate compartment membrane</location>
        <topology evidence="7">Multi-pass membrane protein</topology>
    </subcellularLocation>
    <subcellularLocation>
        <location evidence="10">Golgi apparatus membrane</location>
        <topology evidence="10">Multi-pass membrane protein</topology>
    </subcellularLocation>
    <subcellularLocation>
        <location evidence="5">Golgi apparatus</location>
        <location evidence="5">trans-Golgi network membrane</location>
    </subcellularLocation>
    <subcellularLocation>
        <location evidence="6">Membrane raft</location>
        <topology evidence="6">Multi-pass membrane protein</topology>
    </subcellularLocation>
</comment>
<evidence type="ECO:0000256" key="9">
    <source>
        <dbReference type="ARBA" id="ARBA00004554"/>
    </source>
</evidence>
<evidence type="ECO:0000256" key="21">
    <source>
        <dbReference type="ARBA" id="ARBA00023098"/>
    </source>
</evidence>
<dbReference type="InterPro" id="IPR000326">
    <property type="entry name" value="PAP2/HPO"/>
</dbReference>
<dbReference type="AlphaFoldDB" id="A0A3B3V6S3"/>
<comment type="catalytic activity">
    <reaction evidence="28">
        <text>N-(9Z-octadecenoyl)-ethanolamine phosphate + H2O = N-(9Z-octadecenoyl) ethanolamine + phosphate</text>
        <dbReference type="Rhea" id="RHEA:62160"/>
        <dbReference type="ChEBI" id="CHEBI:15377"/>
        <dbReference type="ChEBI" id="CHEBI:43474"/>
        <dbReference type="ChEBI" id="CHEBI:71466"/>
        <dbReference type="ChEBI" id="CHEBI:145465"/>
    </reaction>
    <physiologicalReaction direction="left-to-right" evidence="28">
        <dbReference type="Rhea" id="RHEA:62161"/>
    </physiologicalReaction>
</comment>
<evidence type="ECO:0000256" key="32">
    <source>
        <dbReference type="ARBA" id="ARBA00074742"/>
    </source>
</evidence>
<dbReference type="Proteomes" id="UP000261500">
    <property type="component" value="Unplaced"/>
</dbReference>
<dbReference type="Ensembl" id="ENSPLAT00000013083.1">
    <property type="protein sequence ID" value="ENSPLAP00000020616.1"/>
    <property type="gene ID" value="ENSPLAG00000003685.1"/>
</dbReference>
<comment type="pathway">
    <text evidence="25">Phospholipid metabolism.</text>
</comment>
<evidence type="ECO:0000256" key="14">
    <source>
        <dbReference type="ARBA" id="ARBA00022475"/>
    </source>
</evidence>
<dbReference type="GO" id="GO:0005789">
    <property type="term" value="C:endoplasmic reticulum membrane"/>
    <property type="evidence" value="ECO:0007669"/>
    <property type="project" value="UniProtKB-SubCell"/>
</dbReference>
<dbReference type="EC" id="3.1.3.4" evidence="13"/>
<keyword evidence="18" id="KW-0256">Endoplasmic reticulum</keyword>
<keyword evidence="19 37" id="KW-1133">Transmembrane helix</keyword>
<comment type="catalytic activity">
    <reaction evidence="26">
        <text>a monoacyl-sn-glycero-3-phosphate + H2O = a monoacylglycerol + phosphate</text>
        <dbReference type="Rhea" id="RHEA:46736"/>
        <dbReference type="ChEBI" id="CHEBI:15377"/>
        <dbReference type="ChEBI" id="CHEBI:17408"/>
        <dbReference type="ChEBI" id="CHEBI:43474"/>
        <dbReference type="ChEBI" id="CHEBI:77589"/>
    </reaction>
    <physiologicalReaction direction="left-to-right" evidence="26">
        <dbReference type="Rhea" id="RHEA:46737"/>
    </physiologicalReaction>
</comment>
<evidence type="ECO:0000256" key="22">
    <source>
        <dbReference type="ARBA" id="ARBA00023136"/>
    </source>
</evidence>
<dbReference type="GO" id="GO:0008195">
    <property type="term" value="F:phosphatidate phosphatase activity"/>
    <property type="evidence" value="ECO:0007669"/>
    <property type="project" value="UniProtKB-EC"/>
</dbReference>
<keyword evidence="21" id="KW-0443">Lipid metabolism</keyword>
<evidence type="ECO:0000256" key="35">
    <source>
        <dbReference type="ARBA" id="ARBA00080707"/>
    </source>
</evidence>
<keyword evidence="16 37" id="KW-0812">Transmembrane</keyword>
<keyword evidence="20" id="KW-0333">Golgi apparatus</keyword>
<evidence type="ECO:0000256" key="7">
    <source>
        <dbReference type="ARBA" id="ARBA00004457"/>
    </source>
</evidence>
<evidence type="ECO:0000256" key="28">
    <source>
        <dbReference type="ARBA" id="ARBA00048010"/>
    </source>
</evidence>
<evidence type="ECO:0000256" key="26">
    <source>
        <dbReference type="ARBA" id="ARBA00047320"/>
    </source>
</evidence>
<dbReference type="InterPro" id="IPR043216">
    <property type="entry name" value="PAP-like"/>
</dbReference>
<feature type="transmembrane region" description="Helical" evidence="37">
    <location>
        <begin position="81"/>
        <end position="104"/>
    </location>
</feature>
<evidence type="ECO:0000256" key="19">
    <source>
        <dbReference type="ARBA" id="ARBA00022989"/>
    </source>
</evidence>
<evidence type="ECO:0000256" key="27">
    <source>
        <dbReference type="ARBA" id="ARBA00047355"/>
    </source>
</evidence>
<dbReference type="GO" id="GO:0016323">
    <property type="term" value="C:basolateral plasma membrane"/>
    <property type="evidence" value="ECO:0007669"/>
    <property type="project" value="UniProtKB-SubCell"/>
</dbReference>
<evidence type="ECO:0000256" key="23">
    <source>
        <dbReference type="ARBA" id="ARBA00023180"/>
    </source>
</evidence>
<dbReference type="GO" id="GO:0033116">
    <property type="term" value="C:endoplasmic reticulum-Golgi intermediate compartment membrane"/>
    <property type="evidence" value="ECO:0007669"/>
    <property type="project" value="UniProtKB-SubCell"/>
</dbReference>
<feature type="transmembrane region" description="Helical" evidence="37">
    <location>
        <begin position="220"/>
        <end position="239"/>
    </location>
</feature>
<feature type="transmembrane region" description="Helical" evidence="37">
    <location>
        <begin position="251"/>
        <end position="269"/>
    </location>
</feature>
<comment type="similarity">
    <text evidence="12">Belongs to the PA-phosphatase related phosphoesterase family.</text>
</comment>
<dbReference type="GeneTree" id="ENSGT00940000156450"/>
<feature type="domain" description="Phosphatidic acid phosphatase type 2/haloperoxidase" evidence="38">
    <location>
        <begin position="125"/>
        <end position="266"/>
    </location>
</feature>
<evidence type="ECO:0000256" key="31">
    <source>
        <dbReference type="ARBA" id="ARBA00065293"/>
    </source>
</evidence>
<keyword evidence="15" id="KW-0597">Phosphoprotein</keyword>
<keyword evidence="17" id="KW-0378">Hydrolase</keyword>
<comment type="catalytic activity">
    <reaction evidence="27">
        <text>N-(octanoyl)-sphing-4-enine-1-phosphate + H2O = N-octanoylsphing-4-enine + phosphate</text>
        <dbReference type="Rhea" id="RHEA:62040"/>
        <dbReference type="ChEBI" id="CHEBI:15377"/>
        <dbReference type="ChEBI" id="CHEBI:43474"/>
        <dbReference type="ChEBI" id="CHEBI:45815"/>
        <dbReference type="ChEBI" id="CHEBI:85376"/>
    </reaction>
    <physiologicalReaction direction="left-to-right" evidence="27">
        <dbReference type="Rhea" id="RHEA:62041"/>
    </physiologicalReaction>
</comment>
<reference evidence="39" key="2">
    <citation type="submission" date="2025-09" db="UniProtKB">
        <authorList>
            <consortium name="Ensembl"/>
        </authorList>
    </citation>
    <scope>IDENTIFICATION</scope>
</reference>
<dbReference type="GO" id="GO:0007165">
    <property type="term" value="P:signal transduction"/>
    <property type="evidence" value="ECO:0007669"/>
    <property type="project" value="TreeGrafter"/>
</dbReference>
<keyword evidence="40" id="KW-1185">Reference proteome</keyword>
<comment type="catalytic activity">
    <reaction evidence="4">
        <text>1,2-dihexadecanoyl-sn-glycero-3-phosphate + H2O = 1,2-dihexadecanoyl-sn-glycerol + phosphate</text>
        <dbReference type="Rhea" id="RHEA:43236"/>
        <dbReference type="ChEBI" id="CHEBI:15377"/>
        <dbReference type="ChEBI" id="CHEBI:43474"/>
        <dbReference type="ChEBI" id="CHEBI:72859"/>
        <dbReference type="ChEBI" id="CHEBI:82929"/>
    </reaction>
    <physiologicalReaction direction="left-to-right" evidence="4">
        <dbReference type="Rhea" id="RHEA:43237"/>
    </physiologicalReaction>
</comment>
<evidence type="ECO:0000259" key="38">
    <source>
        <dbReference type="SMART" id="SM00014"/>
    </source>
</evidence>
<evidence type="ECO:0000256" key="16">
    <source>
        <dbReference type="ARBA" id="ARBA00022692"/>
    </source>
</evidence>
<evidence type="ECO:0000256" key="4">
    <source>
        <dbReference type="ARBA" id="ARBA00001611"/>
    </source>
</evidence>
<evidence type="ECO:0000256" key="34">
    <source>
        <dbReference type="ARBA" id="ARBA00080459"/>
    </source>
</evidence>
<dbReference type="SMART" id="SM00014">
    <property type="entry name" value="acidPPc"/>
    <property type="match status" value="1"/>
</dbReference>
<keyword evidence="22 37" id="KW-0472">Membrane</keyword>
<comment type="subunit">
    <text evidence="31">Forms functional homodimers and homooligomers that are not required for substrate recognition and catalytic activity. Can also form heterooligomers with other PLPP2 and PLPP3. Interacts with CTNND1; negatively regulates the PLPP3-mediated stabilization of beta-catenin/CTNNB1.</text>
</comment>
<sequence length="307" mass="34133">GSSELCITILTPSCLNASSPLSKNKLLSGHSGSGLMTILWPGLPFLVIETSAVQPNRRGFYCDDESIRYPAKSREIVSDTLLSATGILISILSIIIGESFRIFFMSEGTKSFVGNPYFAAFYKQIGLFAFGCAISLSFTNIAKVSIGRLRPNFIDVCKPDFSTINCSMGYITEYKCQGPESQVLEARKSFFSGHASFSMYTMLYLVFYLQSRLTWKGARLLRPLIQFTLIMMSFYTGLTRVSDHKHHASDVLAGFFQGALVAVCVVFFVSDLFRPKRRWCSVTQMPVKKDCLPPADIQEQGNPLSMV</sequence>